<feature type="compositionally biased region" description="Polar residues" evidence="1">
    <location>
        <begin position="275"/>
        <end position="284"/>
    </location>
</feature>
<feature type="region of interest" description="Disordered" evidence="1">
    <location>
        <begin position="107"/>
        <end position="196"/>
    </location>
</feature>
<name>J0CX83_AURST</name>
<evidence type="ECO:0000256" key="1">
    <source>
        <dbReference type="SAM" id="MobiDB-lite"/>
    </source>
</evidence>
<evidence type="ECO:0000313" key="2">
    <source>
        <dbReference type="EMBL" id="EJD35316.1"/>
    </source>
</evidence>
<dbReference type="EMBL" id="JH687895">
    <property type="protein sequence ID" value="EJD35316.1"/>
    <property type="molecule type" value="Genomic_DNA"/>
</dbReference>
<feature type="compositionally biased region" description="Low complexity" evidence="1">
    <location>
        <begin position="129"/>
        <end position="138"/>
    </location>
</feature>
<sequence>MDRRRWPPVADHWDTPPPAVPTTRSTIVVTPAAEGGMRREVTPVSKLGYGAYRDGARPVRPKPPADLPDLDRSTQWQRELSLGLSRDKGLLLTPERHRARRILLPCTGMHPRYHPHPRAVRGSEEGQDQQTAKTQAATGLTVPAPLHPQHGGAYSADQSDDFGLGGIPPPRTQLPWARPTTGPPQPPPRPPAPPVLGLDAGPAFDGGWLPYDLWPPAPLGPPSPTQQSHAQVHPPFSTLPRHTKVYPPRAQDTIEPWRRLADPTRGVPSRGAPTTLASPWENGNTGAMQSWDAGEHLWQHPVSLVTQCLGQPAGRGQGVYLHQPAALRAARDGPPAFLQDYASETESPPGPVGPPPQLPHETPDPLRAMLGENLATARRSKVASRAPPSQVAHRGPEYGREHGADMPTVSATQLPQTPAVFVHYSNVLPEHASALPTQTAGRLEETPGSPRSSKKRKRGRTTGSVASYSFVCHGGCNQVFLRDISRRTHWRGNPECGERHDNVIKGMVDEIVYNAVAAGKHEDPKRKKRKRYMHSLRPNPPK</sequence>
<feature type="compositionally biased region" description="Pro residues" evidence="1">
    <location>
        <begin position="348"/>
        <end position="358"/>
    </location>
</feature>
<gene>
    <name evidence="2" type="ORF">AURDEDRAFT_130712</name>
</gene>
<organism evidence="2 3">
    <name type="scientific">Auricularia subglabra (strain TFB-10046 / SS5)</name>
    <name type="common">White-rot fungus</name>
    <name type="synonym">Auricularia delicata (strain TFB10046)</name>
    <dbReference type="NCBI Taxonomy" id="717982"/>
    <lineage>
        <taxon>Eukaryota</taxon>
        <taxon>Fungi</taxon>
        <taxon>Dikarya</taxon>
        <taxon>Basidiomycota</taxon>
        <taxon>Agaricomycotina</taxon>
        <taxon>Agaricomycetes</taxon>
        <taxon>Auriculariales</taxon>
        <taxon>Auriculariaceae</taxon>
        <taxon>Auricularia</taxon>
    </lineage>
</organism>
<feature type="compositionally biased region" description="Pro residues" evidence="1">
    <location>
        <begin position="181"/>
        <end position="194"/>
    </location>
</feature>
<feature type="region of interest" description="Disordered" evidence="1">
    <location>
        <begin position="1"/>
        <end position="22"/>
    </location>
</feature>
<dbReference type="AlphaFoldDB" id="J0CX83"/>
<proteinExistence type="predicted"/>
<reference evidence="3" key="1">
    <citation type="journal article" date="2012" name="Science">
        <title>The Paleozoic origin of enzymatic lignin decomposition reconstructed from 31 fungal genomes.</title>
        <authorList>
            <person name="Floudas D."/>
            <person name="Binder M."/>
            <person name="Riley R."/>
            <person name="Barry K."/>
            <person name="Blanchette R.A."/>
            <person name="Henrissat B."/>
            <person name="Martinez A.T."/>
            <person name="Otillar R."/>
            <person name="Spatafora J.W."/>
            <person name="Yadav J.S."/>
            <person name="Aerts A."/>
            <person name="Benoit I."/>
            <person name="Boyd A."/>
            <person name="Carlson A."/>
            <person name="Copeland A."/>
            <person name="Coutinho P.M."/>
            <person name="de Vries R.P."/>
            <person name="Ferreira P."/>
            <person name="Findley K."/>
            <person name="Foster B."/>
            <person name="Gaskell J."/>
            <person name="Glotzer D."/>
            <person name="Gorecki P."/>
            <person name="Heitman J."/>
            <person name="Hesse C."/>
            <person name="Hori C."/>
            <person name="Igarashi K."/>
            <person name="Jurgens J.A."/>
            <person name="Kallen N."/>
            <person name="Kersten P."/>
            <person name="Kohler A."/>
            <person name="Kuees U."/>
            <person name="Kumar T.K.A."/>
            <person name="Kuo A."/>
            <person name="LaButti K."/>
            <person name="Larrondo L.F."/>
            <person name="Lindquist E."/>
            <person name="Ling A."/>
            <person name="Lombard V."/>
            <person name="Lucas S."/>
            <person name="Lundell T."/>
            <person name="Martin R."/>
            <person name="McLaughlin D.J."/>
            <person name="Morgenstern I."/>
            <person name="Morin E."/>
            <person name="Murat C."/>
            <person name="Nagy L.G."/>
            <person name="Nolan M."/>
            <person name="Ohm R.A."/>
            <person name="Patyshakuliyeva A."/>
            <person name="Rokas A."/>
            <person name="Ruiz-Duenas F.J."/>
            <person name="Sabat G."/>
            <person name="Salamov A."/>
            <person name="Samejima M."/>
            <person name="Schmutz J."/>
            <person name="Slot J.C."/>
            <person name="St John F."/>
            <person name="Stenlid J."/>
            <person name="Sun H."/>
            <person name="Sun S."/>
            <person name="Syed K."/>
            <person name="Tsang A."/>
            <person name="Wiebenga A."/>
            <person name="Young D."/>
            <person name="Pisabarro A."/>
            <person name="Eastwood D.C."/>
            <person name="Martin F."/>
            <person name="Cullen D."/>
            <person name="Grigoriev I.V."/>
            <person name="Hibbett D.S."/>
        </authorList>
    </citation>
    <scope>NUCLEOTIDE SEQUENCE [LARGE SCALE GENOMIC DNA]</scope>
    <source>
        <strain evidence="3">TFB10046</strain>
    </source>
</reference>
<dbReference type="Proteomes" id="UP000006514">
    <property type="component" value="Unassembled WGS sequence"/>
</dbReference>
<feature type="compositionally biased region" description="Basic and acidic residues" evidence="1">
    <location>
        <begin position="394"/>
        <end position="404"/>
    </location>
</feature>
<evidence type="ECO:0000313" key="3">
    <source>
        <dbReference type="Proteomes" id="UP000006514"/>
    </source>
</evidence>
<keyword evidence="3" id="KW-1185">Reference proteome</keyword>
<feature type="region of interest" description="Disordered" evidence="1">
    <location>
        <begin position="434"/>
        <end position="463"/>
    </location>
</feature>
<dbReference type="KEGG" id="adl:AURDEDRAFT_130712"/>
<dbReference type="InParanoid" id="J0CX83"/>
<feature type="region of interest" description="Disordered" evidence="1">
    <location>
        <begin position="261"/>
        <end position="284"/>
    </location>
</feature>
<feature type="region of interest" description="Disordered" evidence="1">
    <location>
        <begin position="215"/>
        <end position="244"/>
    </location>
</feature>
<feature type="region of interest" description="Disordered" evidence="1">
    <location>
        <begin position="339"/>
        <end position="405"/>
    </location>
</feature>
<feature type="region of interest" description="Disordered" evidence="1">
    <location>
        <begin position="519"/>
        <end position="542"/>
    </location>
</feature>
<accession>J0CX83</accession>
<protein>
    <submittedName>
        <fullName evidence="2">Uncharacterized protein</fullName>
    </submittedName>
</protein>
<feature type="compositionally biased region" description="Pro residues" evidence="1">
    <location>
        <begin position="215"/>
        <end position="224"/>
    </location>
</feature>